<dbReference type="CDD" id="cd14726">
    <property type="entry name" value="TraB_PrgY-like"/>
    <property type="match status" value="1"/>
</dbReference>
<dbReference type="Proteomes" id="UP001595821">
    <property type="component" value="Unassembled WGS sequence"/>
</dbReference>
<comment type="caution">
    <text evidence="1">The sequence shown here is derived from an EMBL/GenBank/DDBJ whole genome shotgun (WGS) entry which is preliminary data.</text>
</comment>
<evidence type="ECO:0000313" key="1">
    <source>
        <dbReference type="EMBL" id="MFC4246237.1"/>
    </source>
</evidence>
<dbReference type="PANTHER" id="PTHR21530">
    <property type="entry name" value="PHEROMONE SHUTDOWN PROTEIN"/>
    <property type="match status" value="1"/>
</dbReference>
<organism evidence="1 2">
    <name type="scientific">Natribaculum luteum</name>
    <dbReference type="NCBI Taxonomy" id="1586232"/>
    <lineage>
        <taxon>Archaea</taxon>
        <taxon>Methanobacteriati</taxon>
        <taxon>Methanobacteriota</taxon>
        <taxon>Stenosarchaea group</taxon>
        <taxon>Halobacteria</taxon>
        <taxon>Halobacteriales</taxon>
        <taxon>Natrialbaceae</taxon>
        <taxon>Natribaculum</taxon>
    </lineage>
</organism>
<dbReference type="AlphaFoldDB" id="A0ABD5NWA9"/>
<accession>A0ABD5NWA9</accession>
<dbReference type="InterPro" id="IPR046345">
    <property type="entry name" value="TraB_PrgY-like"/>
</dbReference>
<evidence type="ECO:0000313" key="2">
    <source>
        <dbReference type="Proteomes" id="UP001595821"/>
    </source>
</evidence>
<protein>
    <submittedName>
        <fullName evidence="1">TraB domain-containing protein</fullName>
    </submittedName>
</protein>
<proteinExistence type="predicted"/>
<name>A0ABD5NWA9_9EURY</name>
<dbReference type="RefSeq" id="WP_246967787.1">
    <property type="nucleotide sequence ID" value="NZ_CP095397.1"/>
</dbReference>
<dbReference type="Pfam" id="PF01963">
    <property type="entry name" value="TraB_PrgY_gumN"/>
    <property type="match status" value="1"/>
</dbReference>
<dbReference type="EMBL" id="JBHSDJ010000013">
    <property type="protein sequence ID" value="MFC4246237.1"/>
    <property type="molecule type" value="Genomic_DNA"/>
</dbReference>
<dbReference type="PANTHER" id="PTHR21530:SF7">
    <property type="entry name" value="TRAB DOMAIN-CONTAINING PROTEIN"/>
    <property type="match status" value="1"/>
</dbReference>
<sequence>MSSDGTLTFVPSVHYSPTHRRRTRETIRRERPDLVAVELDERRFERLESRVRATPADLLHELPPEMAVTYGTLRAIQQTVVRLYGFDPGKTEMETAIETAAELGIDVALVDDPIAETFDALSSRVGLETIPRTMIRAQFMGPKQRLDQFELLTLPFREIESGDDVQPAIDQLRWLLPEVAEVLIDRRDRAMATRLRALRRAGHDVVVVIGAGHHNGIRRVLEELEAADAMPEVDVPIRSPTREVTRIPIE</sequence>
<dbReference type="InterPro" id="IPR002816">
    <property type="entry name" value="TraB/PrgY/GumN_fam"/>
</dbReference>
<dbReference type="GeneID" id="71854988"/>
<gene>
    <name evidence="1" type="ORF">ACFOZ7_04410</name>
</gene>
<reference evidence="1 2" key="1">
    <citation type="journal article" date="2014" name="Int. J. Syst. Evol. Microbiol.">
        <title>Complete genome sequence of Corynebacterium casei LMG S-19264T (=DSM 44701T), isolated from a smear-ripened cheese.</title>
        <authorList>
            <consortium name="US DOE Joint Genome Institute (JGI-PGF)"/>
            <person name="Walter F."/>
            <person name="Albersmeier A."/>
            <person name="Kalinowski J."/>
            <person name="Ruckert C."/>
        </authorList>
    </citation>
    <scope>NUCLEOTIDE SEQUENCE [LARGE SCALE GENOMIC DNA]</scope>
    <source>
        <strain evidence="1 2">IBRC-M 10912</strain>
    </source>
</reference>